<dbReference type="InterPro" id="IPR028082">
    <property type="entry name" value="Peripla_BP_I"/>
</dbReference>
<comment type="caution">
    <text evidence="5">The sequence shown here is derived from an EMBL/GenBank/DDBJ whole genome shotgun (WGS) entry which is preliminary data.</text>
</comment>
<dbReference type="EMBL" id="JANTHX010000007">
    <property type="protein sequence ID" value="MCS0499904.1"/>
    <property type="molecule type" value="Genomic_DNA"/>
</dbReference>
<keyword evidence="2" id="KW-0238">DNA-binding</keyword>
<name>A0ABT1ZGR4_9MICO</name>
<sequence>MGTSRRPSTGRVTIADIAERAGVSIGAVSFALNGRKGVSEETRARILRVADELGWAPSTAARSLAEAKTETFGLVLARDPHNLGVESFYMEFFAGLEVELSKRGFSLLLQVVGSTGEALETLRKWHRTRRVDGVVLTDLTSDDPRAAFAAQVGLPAVVVGDPSVSGGLTSVWTDDATSMREVVRHLAALGHRRIARVSGLGTLVHTRIRDDAFADEARALGVEAVLLSTDYTPVQGERVTREALTGRDAPTAFIYDNDVMAVAGLTVAMELGLGVPSEVSIIAWDDSVLCEHTLPKLTALSHDVVAFGAHVARRLFDVVAGADPEAFLDSSPSLVIRGSTGPIR</sequence>
<evidence type="ECO:0000313" key="5">
    <source>
        <dbReference type="EMBL" id="MCS0499904.1"/>
    </source>
</evidence>
<keyword evidence="3" id="KW-0804">Transcription</keyword>
<evidence type="ECO:0000256" key="3">
    <source>
        <dbReference type="ARBA" id="ARBA00023163"/>
    </source>
</evidence>
<evidence type="ECO:0000259" key="4">
    <source>
        <dbReference type="PROSITE" id="PS50932"/>
    </source>
</evidence>
<dbReference type="SMART" id="SM00354">
    <property type="entry name" value="HTH_LACI"/>
    <property type="match status" value="1"/>
</dbReference>
<evidence type="ECO:0000313" key="6">
    <source>
        <dbReference type="Proteomes" id="UP001205337"/>
    </source>
</evidence>
<evidence type="ECO:0000256" key="2">
    <source>
        <dbReference type="ARBA" id="ARBA00023125"/>
    </source>
</evidence>
<evidence type="ECO:0000256" key="1">
    <source>
        <dbReference type="ARBA" id="ARBA00023015"/>
    </source>
</evidence>
<dbReference type="SUPFAM" id="SSF53822">
    <property type="entry name" value="Periplasmic binding protein-like I"/>
    <property type="match status" value="1"/>
</dbReference>
<keyword evidence="6" id="KW-1185">Reference proteome</keyword>
<dbReference type="InterPro" id="IPR000843">
    <property type="entry name" value="HTH_LacI"/>
</dbReference>
<protein>
    <submittedName>
        <fullName evidence="5">LacI family transcriptional regulator</fullName>
    </submittedName>
</protein>
<dbReference type="RefSeq" id="WP_258798991.1">
    <property type="nucleotide sequence ID" value="NZ_JANTHX010000007.1"/>
</dbReference>
<dbReference type="Pfam" id="PF00356">
    <property type="entry name" value="LacI"/>
    <property type="match status" value="1"/>
</dbReference>
<keyword evidence="1" id="KW-0805">Transcription regulation</keyword>
<dbReference type="InterPro" id="IPR046335">
    <property type="entry name" value="LacI/GalR-like_sensor"/>
</dbReference>
<gene>
    <name evidence="5" type="ORF">NUH29_10120</name>
</gene>
<proteinExistence type="predicted"/>
<accession>A0ABT1ZGR4</accession>
<dbReference type="Proteomes" id="UP001205337">
    <property type="component" value="Unassembled WGS sequence"/>
</dbReference>
<dbReference type="Gene3D" id="3.40.50.2300">
    <property type="match status" value="2"/>
</dbReference>
<dbReference type="PROSITE" id="PS00356">
    <property type="entry name" value="HTH_LACI_1"/>
    <property type="match status" value="1"/>
</dbReference>
<dbReference type="PANTHER" id="PTHR30146">
    <property type="entry name" value="LACI-RELATED TRANSCRIPTIONAL REPRESSOR"/>
    <property type="match status" value="1"/>
</dbReference>
<dbReference type="InterPro" id="IPR010982">
    <property type="entry name" value="Lambda_DNA-bd_dom_sf"/>
</dbReference>
<dbReference type="SUPFAM" id="SSF47413">
    <property type="entry name" value="lambda repressor-like DNA-binding domains"/>
    <property type="match status" value="1"/>
</dbReference>
<dbReference type="PROSITE" id="PS50932">
    <property type="entry name" value="HTH_LACI_2"/>
    <property type="match status" value="1"/>
</dbReference>
<dbReference type="PANTHER" id="PTHR30146:SF155">
    <property type="entry name" value="ALANINE RACEMASE"/>
    <property type="match status" value="1"/>
</dbReference>
<feature type="domain" description="HTH lacI-type" evidence="4">
    <location>
        <begin position="12"/>
        <end position="66"/>
    </location>
</feature>
<reference evidence="5 6" key="1">
    <citation type="submission" date="2022-08" db="EMBL/GenBank/DDBJ databases">
        <authorList>
            <person name="Li F."/>
        </authorList>
    </citation>
    <scope>NUCLEOTIDE SEQUENCE [LARGE SCALE GENOMIC DNA]</scope>
    <source>
        <strain evidence="5 6">10F1B-8-1</strain>
    </source>
</reference>
<organism evidence="5 6">
    <name type="scientific">Protaetiibacter mangrovi</name>
    <dbReference type="NCBI Taxonomy" id="2970926"/>
    <lineage>
        <taxon>Bacteria</taxon>
        <taxon>Bacillati</taxon>
        <taxon>Actinomycetota</taxon>
        <taxon>Actinomycetes</taxon>
        <taxon>Micrococcales</taxon>
        <taxon>Microbacteriaceae</taxon>
        <taxon>Protaetiibacter</taxon>
    </lineage>
</organism>
<dbReference type="Pfam" id="PF13377">
    <property type="entry name" value="Peripla_BP_3"/>
    <property type="match status" value="1"/>
</dbReference>
<dbReference type="Gene3D" id="1.10.260.40">
    <property type="entry name" value="lambda repressor-like DNA-binding domains"/>
    <property type="match status" value="1"/>
</dbReference>
<dbReference type="CDD" id="cd01392">
    <property type="entry name" value="HTH_LacI"/>
    <property type="match status" value="1"/>
</dbReference>